<gene>
    <name evidence="2" type="ORF">CJD36_007945</name>
</gene>
<dbReference type="EMBL" id="PPSL01000002">
    <property type="protein sequence ID" value="PQJ11717.1"/>
    <property type="molecule type" value="Genomic_DNA"/>
</dbReference>
<keyword evidence="3" id="KW-1185">Reference proteome</keyword>
<comment type="caution">
    <text evidence="2">The sequence shown here is derived from an EMBL/GenBank/DDBJ whole genome shotgun (WGS) entry which is preliminary data.</text>
</comment>
<keyword evidence="1" id="KW-0732">Signal</keyword>
<accession>A0A2S7SYM9</accession>
<dbReference type="AlphaFoldDB" id="A0A2S7SYM9"/>
<evidence type="ECO:0000256" key="1">
    <source>
        <dbReference type="SAM" id="SignalP"/>
    </source>
</evidence>
<reference evidence="2 3" key="1">
    <citation type="submission" date="2018-01" db="EMBL/GenBank/DDBJ databases">
        <title>A novel member of the phylum Bacteroidetes isolated from glacier ice.</title>
        <authorList>
            <person name="Liu Q."/>
            <person name="Xin Y.-H."/>
        </authorList>
    </citation>
    <scope>NUCLEOTIDE SEQUENCE [LARGE SCALE GENOMIC DNA]</scope>
    <source>
        <strain evidence="2 3">RB1R16</strain>
    </source>
</reference>
<dbReference type="Proteomes" id="UP000239872">
    <property type="component" value="Unassembled WGS sequence"/>
</dbReference>
<feature type="signal peptide" evidence="1">
    <location>
        <begin position="1"/>
        <end position="20"/>
    </location>
</feature>
<evidence type="ECO:0000313" key="2">
    <source>
        <dbReference type="EMBL" id="PQJ11717.1"/>
    </source>
</evidence>
<evidence type="ECO:0000313" key="3">
    <source>
        <dbReference type="Proteomes" id="UP000239872"/>
    </source>
</evidence>
<name>A0A2S7SYM9_9BACT</name>
<proteinExistence type="predicted"/>
<sequence>MKYALLIFGLIMLCSKNSIAQQTAPASASPSYIIIKHSLWWGWKMKHVDKPQKKLRKWHYDTKTNTYFRMKSGYGINVLLRG</sequence>
<feature type="chain" id="PRO_5015753764" evidence="1">
    <location>
        <begin position="21"/>
        <end position="82"/>
    </location>
</feature>
<organism evidence="2 3">
    <name type="scientific">Flavipsychrobacter stenotrophus</name>
    <dbReference type="NCBI Taxonomy" id="2077091"/>
    <lineage>
        <taxon>Bacteria</taxon>
        <taxon>Pseudomonadati</taxon>
        <taxon>Bacteroidota</taxon>
        <taxon>Chitinophagia</taxon>
        <taxon>Chitinophagales</taxon>
        <taxon>Chitinophagaceae</taxon>
        <taxon>Flavipsychrobacter</taxon>
    </lineage>
</organism>
<protein>
    <submittedName>
        <fullName evidence="2">Uncharacterized protein</fullName>
    </submittedName>
</protein>